<feature type="domain" description="Thiamine pyrophosphate enzyme N-terminal TPP-binding" evidence="4">
    <location>
        <begin position="137"/>
        <end position="230"/>
    </location>
</feature>
<feature type="region of interest" description="Disordered" evidence="3">
    <location>
        <begin position="1"/>
        <end position="124"/>
    </location>
</feature>
<dbReference type="GO" id="GO:0000287">
    <property type="term" value="F:magnesium ion binding"/>
    <property type="evidence" value="ECO:0007669"/>
    <property type="project" value="UniProtKB-ARBA"/>
</dbReference>
<dbReference type="AlphaFoldDB" id="A0A229S586"/>
<organism evidence="5 6">
    <name type="scientific">Amycolatopsis thailandensis</name>
    <dbReference type="NCBI Taxonomy" id="589330"/>
    <lineage>
        <taxon>Bacteria</taxon>
        <taxon>Bacillati</taxon>
        <taxon>Actinomycetota</taxon>
        <taxon>Actinomycetes</taxon>
        <taxon>Pseudonocardiales</taxon>
        <taxon>Pseudonocardiaceae</taxon>
        <taxon>Amycolatopsis</taxon>
    </lineage>
</organism>
<dbReference type="EMBL" id="NMQT01000071">
    <property type="protein sequence ID" value="OXM54066.1"/>
    <property type="molecule type" value="Genomic_DNA"/>
</dbReference>
<dbReference type="Pfam" id="PF02776">
    <property type="entry name" value="TPP_enzyme_N"/>
    <property type="match status" value="1"/>
</dbReference>
<evidence type="ECO:0000313" key="5">
    <source>
        <dbReference type="EMBL" id="OXM54066.1"/>
    </source>
</evidence>
<protein>
    <recommendedName>
        <fullName evidence="4">Thiamine pyrophosphate enzyme N-terminal TPP-binding domain-containing protein</fullName>
    </recommendedName>
</protein>
<dbReference type="GO" id="GO:0030976">
    <property type="term" value="F:thiamine pyrophosphate binding"/>
    <property type="evidence" value="ECO:0007669"/>
    <property type="project" value="InterPro"/>
</dbReference>
<dbReference type="InterPro" id="IPR012001">
    <property type="entry name" value="Thiamin_PyroP_enz_TPP-bd_dom"/>
</dbReference>
<comment type="caution">
    <text evidence="5">The sequence shown here is derived from an EMBL/GenBank/DDBJ whole genome shotgun (WGS) entry which is preliminary data.</text>
</comment>
<proteinExistence type="predicted"/>
<keyword evidence="6" id="KW-1185">Reference proteome</keyword>
<name>A0A229S586_9PSEU</name>
<evidence type="ECO:0000259" key="4">
    <source>
        <dbReference type="Pfam" id="PF02776"/>
    </source>
</evidence>
<gene>
    <name evidence="5" type="ORF">CFP71_20200</name>
</gene>
<keyword evidence="2" id="KW-0456">Lyase</keyword>
<evidence type="ECO:0000256" key="3">
    <source>
        <dbReference type="SAM" id="MobiDB-lite"/>
    </source>
</evidence>
<dbReference type="InterPro" id="IPR051818">
    <property type="entry name" value="TPP_dependent_decarboxylase"/>
</dbReference>
<dbReference type="GO" id="GO:0016831">
    <property type="term" value="F:carboxy-lyase activity"/>
    <property type="evidence" value="ECO:0007669"/>
    <property type="project" value="UniProtKB-KW"/>
</dbReference>
<evidence type="ECO:0000313" key="6">
    <source>
        <dbReference type="Proteomes" id="UP000215223"/>
    </source>
</evidence>
<dbReference type="Proteomes" id="UP000215223">
    <property type="component" value="Unassembled WGS sequence"/>
</dbReference>
<feature type="compositionally biased region" description="Basic residues" evidence="3">
    <location>
        <begin position="92"/>
        <end position="103"/>
    </location>
</feature>
<keyword evidence="1" id="KW-0210">Decarboxylase</keyword>
<dbReference type="Gene3D" id="3.40.50.970">
    <property type="match status" value="1"/>
</dbReference>
<feature type="compositionally biased region" description="Low complexity" evidence="3">
    <location>
        <begin position="45"/>
        <end position="57"/>
    </location>
</feature>
<accession>A0A229S586</accession>
<evidence type="ECO:0000256" key="1">
    <source>
        <dbReference type="ARBA" id="ARBA00022793"/>
    </source>
</evidence>
<sequence length="300" mass="31690">MGGGQRGLAHRLLQRGPVPRQGCLPVQAPVPSHLGPRRKSLPRLSGASAGEEGYAAGPRSPGRHPDAHGRQRGPARRGPFLRRNPARQGEHPRRRPRCPRHPAGRPGRVPGRTAGHSPYRTDDPPMTTTAQAPEAVDVAHQLCHDLTSTGFGPFFGTPCGILAPLYRALDEHAGLLTVAREDNAVGIAAGAALAGKHPVVLMQNSGLGQSVNALASLVEPYRIGMLLIVSLRGVDPDPTQENLVMGRLTEPLLAGLGVATSTLGRDQNLAESVGWAADVVQRQGRTAALLVPPPLFGWRA</sequence>
<dbReference type="SUPFAM" id="SSF52518">
    <property type="entry name" value="Thiamin diphosphate-binding fold (THDP-binding)"/>
    <property type="match status" value="1"/>
</dbReference>
<evidence type="ECO:0000256" key="2">
    <source>
        <dbReference type="ARBA" id="ARBA00023239"/>
    </source>
</evidence>
<dbReference type="PANTHER" id="PTHR42818:SF1">
    <property type="entry name" value="SULFOPYRUVATE DECARBOXYLASE"/>
    <property type="match status" value="1"/>
</dbReference>
<reference evidence="5 6" key="1">
    <citation type="submission" date="2017-07" db="EMBL/GenBank/DDBJ databases">
        <title>Amycolatopsis thailandensis Genome sequencing and assembly.</title>
        <authorList>
            <person name="Kaur N."/>
            <person name="Mayilraj S."/>
        </authorList>
    </citation>
    <scope>NUCLEOTIDE SEQUENCE [LARGE SCALE GENOMIC DNA]</scope>
    <source>
        <strain evidence="5 6">JCM 16380</strain>
    </source>
</reference>
<dbReference type="InterPro" id="IPR029061">
    <property type="entry name" value="THDP-binding"/>
</dbReference>
<dbReference type="PANTHER" id="PTHR42818">
    <property type="entry name" value="SULFOPYRUVATE DECARBOXYLASE SUBUNIT ALPHA"/>
    <property type="match status" value="1"/>
</dbReference>